<proteinExistence type="predicted"/>
<feature type="domain" description="LUD" evidence="1">
    <location>
        <begin position="51"/>
        <end position="226"/>
    </location>
</feature>
<sequence>MTIQNRDSFLQTISEKLGRTAPLTKKPEIRWNHLPQHEVLKNTSKDELVQILIEQCQNIHTSVHLCDSASLAETLKIIFDQYGNGSIIYTDDNRFSELRIDSFLQSQPESFKWQPELLEQNITIADQANIGIVISDVTLAESGTIMLQTNEKKGRVISFLPTNSIAIVPKSSIVPRFTQAAQFLRSIDGPVSSCINFITGPSNSADIEMNLVVGVHGPVQMTYVIVEDY</sequence>
<protein>
    <submittedName>
        <fullName evidence="2">Lactate utilization protein C</fullName>
    </submittedName>
</protein>
<dbReference type="SUPFAM" id="SSF100950">
    <property type="entry name" value="NagB/RpiA/CoA transferase-like"/>
    <property type="match status" value="1"/>
</dbReference>
<evidence type="ECO:0000313" key="2">
    <source>
        <dbReference type="EMBL" id="RTQ96226.1"/>
    </source>
</evidence>
<evidence type="ECO:0000313" key="3">
    <source>
        <dbReference type="Proteomes" id="UP000276349"/>
    </source>
</evidence>
<dbReference type="Proteomes" id="UP000276349">
    <property type="component" value="Unassembled WGS sequence"/>
</dbReference>
<dbReference type="Pfam" id="PF02589">
    <property type="entry name" value="LUD_dom"/>
    <property type="match status" value="1"/>
</dbReference>
<dbReference type="AlphaFoldDB" id="A0A3S0J602"/>
<dbReference type="OrthoDB" id="9794157at2"/>
<reference evidence="2 3" key="1">
    <citation type="submission" date="2018-12" db="EMBL/GenBank/DDBJ databases">
        <authorList>
            <person name="Yu L."/>
        </authorList>
    </citation>
    <scope>NUCLEOTIDE SEQUENCE [LARGE SCALE GENOMIC DNA]</scope>
    <source>
        <strain evidence="2 3">S5H2222</strain>
    </source>
</reference>
<accession>A0A3S0J602</accession>
<organism evidence="2 3">
    <name type="scientific">Lysinibacillus telephonicus</name>
    <dbReference type="NCBI Taxonomy" id="1714840"/>
    <lineage>
        <taxon>Bacteria</taxon>
        <taxon>Bacillati</taxon>
        <taxon>Bacillota</taxon>
        <taxon>Bacilli</taxon>
        <taxon>Bacillales</taxon>
        <taxon>Bacillaceae</taxon>
        <taxon>Lysinibacillus</taxon>
    </lineage>
</organism>
<dbReference type="InterPro" id="IPR037171">
    <property type="entry name" value="NagB/RpiA_transferase-like"/>
</dbReference>
<name>A0A3S0J602_9BACI</name>
<dbReference type="RefSeq" id="WP_126292409.1">
    <property type="nucleotide sequence ID" value="NZ_CP155468.1"/>
</dbReference>
<comment type="caution">
    <text evidence="2">The sequence shown here is derived from an EMBL/GenBank/DDBJ whole genome shotgun (WGS) entry which is preliminary data.</text>
</comment>
<dbReference type="PANTHER" id="PTHR43682">
    <property type="entry name" value="LACTATE UTILIZATION PROTEIN C"/>
    <property type="match status" value="1"/>
</dbReference>
<dbReference type="EMBL" id="RXNR01000002">
    <property type="protein sequence ID" value="RTQ96226.1"/>
    <property type="molecule type" value="Genomic_DNA"/>
</dbReference>
<keyword evidence="3" id="KW-1185">Reference proteome</keyword>
<dbReference type="Gene3D" id="3.40.50.10420">
    <property type="entry name" value="NagB/RpiA/CoA transferase-like"/>
    <property type="match status" value="1"/>
</dbReference>
<dbReference type="InterPro" id="IPR003741">
    <property type="entry name" value="LUD_dom"/>
</dbReference>
<dbReference type="InterPro" id="IPR024185">
    <property type="entry name" value="FTHF_cligase-like_sf"/>
</dbReference>
<gene>
    <name evidence="2" type="ORF">EKG35_00815</name>
</gene>
<dbReference type="PANTHER" id="PTHR43682:SF1">
    <property type="entry name" value="LACTATE UTILIZATION PROTEIN C"/>
    <property type="match status" value="1"/>
</dbReference>
<evidence type="ECO:0000259" key="1">
    <source>
        <dbReference type="Pfam" id="PF02589"/>
    </source>
</evidence>